<organism evidence="2 3">
    <name type="scientific">Planobispora siamensis</name>
    <dbReference type="NCBI Taxonomy" id="936338"/>
    <lineage>
        <taxon>Bacteria</taxon>
        <taxon>Bacillati</taxon>
        <taxon>Actinomycetota</taxon>
        <taxon>Actinomycetes</taxon>
        <taxon>Streptosporangiales</taxon>
        <taxon>Streptosporangiaceae</taxon>
        <taxon>Planobispora</taxon>
    </lineage>
</organism>
<name>A0A8J3STK4_9ACTN</name>
<accession>A0A8J3STK4</accession>
<reference evidence="2 3" key="1">
    <citation type="submission" date="2021-01" db="EMBL/GenBank/DDBJ databases">
        <title>Whole genome shotgun sequence of Planobispora siamensis NBRC 107568.</title>
        <authorList>
            <person name="Komaki H."/>
            <person name="Tamura T."/>
        </authorList>
    </citation>
    <scope>NUCLEOTIDE SEQUENCE [LARGE SCALE GENOMIC DNA]</scope>
    <source>
        <strain evidence="2 3">NBRC 107568</strain>
    </source>
</reference>
<dbReference type="RefSeq" id="WP_204067465.1">
    <property type="nucleotide sequence ID" value="NZ_BOOJ01000052.1"/>
</dbReference>
<dbReference type="Proteomes" id="UP000619788">
    <property type="component" value="Unassembled WGS sequence"/>
</dbReference>
<evidence type="ECO:0000256" key="1">
    <source>
        <dbReference type="SAM" id="MobiDB-lite"/>
    </source>
</evidence>
<keyword evidence="3" id="KW-1185">Reference proteome</keyword>
<evidence type="ECO:0000313" key="3">
    <source>
        <dbReference type="Proteomes" id="UP000619788"/>
    </source>
</evidence>
<gene>
    <name evidence="2" type="ORF">Psi01_59980</name>
</gene>
<protein>
    <submittedName>
        <fullName evidence="2">Uncharacterized protein</fullName>
    </submittedName>
</protein>
<proteinExistence type="predicted"/>
<sequence length="158" mass="17483">MTDEQQPELARLTPVGDEGKERVRAEYGDLGDPRNPLAIAMEFFSAVVSGTRPDVEYLQVLCTPESWGQWDFDDMRRDMATRGVASRVEVPANGDPTVRFVKFVEVEEDAPMSTAQLGGLAKALILTLHWRPEADRWMVYAYGAVPPGTIAWAAESAP</sequence>
<dbReference type="AlphaFoldDB" id="A0A8J3STK4"/>
<feature type="region of interest" description="Disordered" evidence="1">
    <location>
        <begin position="1"/>
        <end position="21"/>
    </location>
</feature>
<evidence type="ECO:0000313" key="2">
    <source>
        <dbReference type="EMBL" id="GIH95368.1"/>
    </source>
</evidence>
<dbReference type="EMBL" id="BOOJ01000052">
    <property type="protein sequence ID" value="GIH95368.1"/>
    <property type="molecule type" value="Genomic_DNA"/>
</dbReference>
<comment type="caution">
    <text evidence="2">The sequence shown here is derived from an EMBL/GenBank/DDBJ whole genome shotgun (WGS) entry which is preliminary data.</text>
</comment>